<evidence type="ECO:0000313" key="12">
    <source>
        <dbReference type="EMBL" id="CEO96745.1"/>
    </source>
</evidence>
<dbReference type="PANTHER" id="PTHR21049">
    <property type="entry name" value="RIBOPHORIN I"/>
    <property type="match status" value="1"/>
</dbReference>
<evidence type="ECO:0000256" key="8">
    <source>
        <dbReference type="ARBA" id="ARBA00022989"/>
    </source>
</evidence>
<dbReference type="GO" id="GO:0008250">
    <property type="term" value="C:oligosaccharyltransferase complex"/>
    <property type="evidence" value="ECO:0007669"/>
    <property type="project" value="UniProtKB-UniRule"/>
</dbReference>
<dbReference type="Pfam" id="PF04597">
    <property type="entry name" value="Ribophorin_I"/>
    <property type="match status" value="1"/>
</dbReference>
<evidence type="ECO:0000313" key="14">
    <source>
        <dbReference type="Proteomes" id="UP000039324"/>
    </source>
</evidence>
<evidence type="ECO:0000256" key="10">
    <source>
        <dbReference type="RuleBase" id="RU361143"/>
    </source>
</evidence>
<evidence type="ECO:0000313" key="15">
    <source>
        <dbReference type="Proteomes" id="UP000290189"/>
    </source>
</evidence>
<evidence type="ECO:0000256" key="11">
    <source>
        <dbReference type="SAM" id="MobiDB-lite"/>
    </source>
</evidence>
<evidence type="ECO:0000256" key="5">
    <source>
        <dbReference type="ARBA" id="ARBA00022692"/>
    </source>
</evidence>
<dbReference type="Proteomes" id="UP000039324">
    <property type="component" value="Unassembled WGS sequence"/>
</dbReference>
<comment type="similarity">
    <text evidence="4 10">Belongs to the OST1 family.</text>
</comment>
<evidence type="ECO:0000256" key="1">
    <source>
        <dbReference type="ARBA" id="ARBA00002791"/>
    </source>
</evidence>
<evidence type="ECO:0000256" key="7">
    <source>
        <dbReference type="ARBA" id="ARBA00022824"/>
    </source>
</evidence>
<keyword evidence="7 10" id="KW-0256">Endoplasmic reticulum</keyword>
<keyword evidence="6 10" id="KW-0732">Signal</keyword>
<evidence type="ECO:0000256" key="6">
    <source>
        <dbReference type="ARBA" id="ARBA00022729"/>
    </source>
</evidence>
<evidence type="ECO:0000256" key="9">
    <source>
        <dbReference type="ARBA" id="ARBA00023136"/>
    </source>
</evidence>
<name>A0A0G4INK2_PLABS</name>
<keyword evidence="9 10" id="KW-0472">Membrane</keyword>
<feature type="signal peptide" evidence="10">
    <location>
        <begin position="1"/>
        <end position="21"/>
    </location>
</feature>
<feature type="chain" id="PRO_5033758882" description="Dolichyl-diphosphooligosaccharide--protein glycosyltransferase subunit 1" evidence="10">
    <location>
        <begin position="22"/>
        <end position="553"/>
    </location>
</feature>
<evidence type="ECO:0000256" key="3">
    <source>
        <dbReference type="ARBA" id="ARBA00004922"/>
    </source>
</evidence>
<dbReference type="EMBL" id="OVEO01000015">
    <property type="protein sequence ID" value="SPR00718.1"/>
    <property type="molecule type" value="Genomic_DNA"/>
</dbReference>
<protein>
    <recommendedName>
        <fullName evidence="10">Dolichyl-diphosphooligosaccharide--protein glycosyltransferase subunit 1</fullName>
    </recommendedName>
</protein>
<keyword evidence="14" id="KW-1185">Reference proteome</keyword>
<keyword evidence="13" id="KW-0496">Mitochondrion</keyword>
<dbReference type="OMA" id="THYTLGY"/>
<dbReference type="InterPro" id="IPR007676">
    <property type="entry name" value="Ribophorin_I"/>
</dbReference>
<reference evidence="13 15" key="2">
    <citation type="submission" date="2018-03" db="EMBL/GenBank/DDBJ databases">
        <authorList>
            <person name="Fogelqvist J."/>
        </authorList>
    </citation>
    <scope>NUCLEOTIDE SEQUENCE [LARGE SCALE GENOMIC DNA]</scope>
</reference>
<geneLocation type="mitochondrion" evidence="13"/>
<proteinExistence type="inferred from homology"/>
<evidence type="ECO:0000256" key="4">
    <source>
        <dbReference type="ARBA" id="ARBA00008905"/>
    </source>
</evidence>
<dbReference type="PANTHER" id="PTHR21049:SF0">
    <property type="entry name" value="DOLICHYL-DIPHOSPHOOLIGOSACCHARIDE--PROTEIN GLYCOSYLTRANSFERASE SUBUNIT 1"/>
    <property type="match status" value="1"/>
</dbReference>
<feature type="region of interest" description="Disordered" evidence="11">
    <location>
        <begin position="455"/>
        <end position="479"/>
    </location>
</feature>
<evidence type="ECO:0000313" key="13">
    <source>
        <dbReference type="EMBL" id="SPR00718.1"/>
    </source>
</evidence>
<sequence>MMLSPAGVLLIGVALAGLASASLYNEKVTRKVALSGNEVVHKVGLLVRNDGDAPVSLYRIALLEQQAGRMAECMLIVDDPKFVSFCSPVSASRGTHVVDVAFPKPLSPGASTKFRLQIVFIHQFKPYPKAIRQGELPFLKYYDSATWVSPYPSAVQKTTFRLGTTNIKSFSGATAVKDKGNINYGPFNNVAPHTVQPIDVHFMHDKSLATVLSLEKEIEVSHWGNVAIEEKYLIANKGPLLAGEYSRVDFDSYSVSKSGTFQWLTAHLPPHARDIYYRDSIGNVSTSRVRQMAKQVHFEAATRFPMFGGWKTDFYMGYNVPSQYALFNRRGDPTKFVLNIPFGTNFDDLVVDEMVVRVILPEGATDIHWDTPFFDVVETDRTVRRTYLDTVGRPMLELRKKNVVSGYHGKDFQVTYSFSRFSILREPLLLFFGFLMFFIASIAYSRVDLSLHPARAPKQPKKTSTMAGSSSPKHDKKSPKQLLSQFVDLCNSKAEDSALNGVMQQFLTSVAQAGEGQDRSVKDEMSNLWKLRRETKSGKFAAQVAAVQEKLAG</sequence>
<comment type="subunit">
    <text evidence="10">Component of the oligosaccharyltransferase (OST) complex.</text>
</comment>
<dbReference type="AlphaFoldDB" id="A0A0G4INK2"/>
<dbReference type="STRING" id="37360.A0A0G4INK2"/>
<comment type="subcellular location">
    <subcellularLocation>
        <location evidence="2 10">Endoplasmic reticulum membrane</location>
        <topology evidence="2 10">Single-pass type I membrane protein</topology>
    </subcellularLocation>
</comment>
<dbReference type="EMBL" id="CDSF01000076">
    <property type="protein sequence ID" value="CEO96745.1"/>
    <property type="molecule type" value="Genomic_DNA"/>
</dbReference>
<reference evidence="12 14" key="1">
    <citation type="submission" date="2015-02" db="EMBL/GenBank/DDBJ databases">
        <authorList>
            <person name="Chooi Y.-H."/>
        </authorList>
    </citation>
    <scope>NUCLEOTIDE SEQUENCE [LARGE SCALE GENOMIC DNA]</scope>
    <source>
        <strain evidence="12">E3</strain>
    </source>
</reference>
<comment type="pathway">
    <text evidence="3 10">Protein modification; protein glycosylation.</text>
</comment>
<gene>
    <name evidence="12" type="ORF">PBRA_005349</name>
    <name evidence="13" type="ORF">PLBR_LOCUS7933</name>
</gene>
<dbReference type="GO" id="GO:0018279">
    <property type="term" value="P:protein N-linked glycosylation via asparagine"/>
    <property type="evidence" value="ECO:0007669"/>
    <property type="project" value="TreeGrafter"/>
</dbReference>
<dbReference type="Proteomes" id="UP000290189">
    <property type="component" value="Unassembled WGS sequence"/>
</dbReference>
<comment type="function">
    <text evidence="1 10">Subunit of the oligosaccharyl transferase (OST) complex that catalyzes the initial transfer of a defined glycan (Glc(3)Man(9)GlcNAc(2) in eukaryotes) from the lipid carrier dolichol-pyrophosphate to an asparagine residue within an Asn-X-Ser/Thr consensus motif in nascent polypeptide chains, the first step in protein N-glycosylation. N-glycosylation occurs cotranslationally and the complex associates with the Sec61 complex at the channel-forming translocon complex that mediates protein translocation across the endoplasmic reticulum (ER). All subunits are required for a maximal enzyme activity.</text>
</comment>
<accession>A0A0G4INK2</accession>
<keyword evidence="8 10" id="KW-1133">Transmembrane helix</keyword>
<dbReference type="UniPathway" id="UPA00378"/>
<evidence type="ECO:0000256" key="2">
    <source>
        <dbReference type="ARBA" id="ARBA00004115"/>
    </source>
</evidence>
<keyword evidence="5 10" id="KW-0812">Transmembrane</keyword>
<dbReference type="OrthoDB" id="310030at2759"/>
<organism evidence="12 14">
    <name type="scientific">Plasmodiophora brassicae</name>
    <name type="common">Clubroot disease agent</name>
    <dbReference type="NCBI Taxonomy" id="37360"/>
    <lineage>
        <taxon>Eukaryota</taxon>
        <taxon>Sar</taxon>
        <taxon>Rhizaria</taxon>
        <taxon>Endomyxa</taxon>
        <taxon>Phytomyxea</taxon>
        <taxon>Plasmodiophorida</taxon>
        <taxon>Plasmodiophoridae</taxon>
        <taxon>Plasmodiophora</taxon>
    </lineage>
</organism>
<feature type="transmembrane region" description="Helical" evidence="10">
    <location>
        <begin position="428"/>
        <end position="447"/>
    </location>
</feature>